<dbReference type="EMBL" id="LMWX01000003">
    <property type="protein sequence ID" value="KUN89897.1"/>
    <property type="molecule type" value="Genomic_DNA"/>
</dbReference>
<sequence>MIKVTQPDGEVRGRPCPAHAENPDSLMAGDVALLRGESGEGNFQVRLSRPKGRKAQRSW</sequence>
<dbReference type="Proteomes" id="UP000053024">
    <property type="component" value="Unassembled WGS sequence"/>
</dbReference>
<evidence type="ECO:0000313" key="3">
    <source>
        <dbReference type="Proteomes" id="UP000053024"/>
    </source>
</evidence>
<evidence type="ECO:0000313" key="2">
    <source>
        <dbReference type="EMBL" id="KUN89897.1"/>
    </source>
</evidence>
<name>A0A101TCN2_9ACTN</name>
<accession>A0A101TCN2</accession>
<proteinExistence type="predicted"/>
<organism evidence="2 3">
    <name type="scientific">Streptomyces bungoensis</name>
    <dbReference type="NCBI Taxonomy" id="285568"/>
    <lineage>
        <taxon>Bacteria</taxon>
        <taxon>Bacillati</taxon>
        <taxon>Actinomycetota</taxon>
        <taxon>Actinomycetes</taxon>
        <taxon>Kitasatosporales</taxon>
        <taxon>Streptomycetaceae</taxon>
        <taxon>Streptomyces</taxon>
    </lineage>
</organism>
<keyword evidence="3" id="KW-1185">Reference proteome</keyword>
<dbReference type="AlphaFoldDB" id="A0A101TCN2"/>
<dbReference type="STRING" id="285568.AQJ66_02180"/>
<protein>
    <submittedName>
        <fullName evidence="2">Uncharacterized protein</fullName>
    </submittedName>
</protein>
<feature type="region of interest" description="Disordered" evidence="1">
    <location>
        <begin position="1"/>
        <end position="25"/>
    </location>
</feature>
<comment type="caution">
    <text evidence="2">The sequence shown here is derived from an EMBL/GenBank/DDBJ whole genome shotgun (WGS) entry which is preliminary data.</text>
</comment>
<reference evidence="2 3" key="1">
    <citation type="submission" date="2015-10" db="EMBL/GenBank/DDBJ databases">
        <title>Draft genome sequence of Streptomyces bungoensis DSM 41781, type strain for the species Streptomyces bungoensis.</title>
        <authorList>
            <person name="Ruckert C."/>
            <person name="Winkler A."/>
            <person name="Kalinowski J."/>
            <person name="Kampfer P."/>
            <person name="Glaeser S."/>
        </authorList>
    </citation>
    <scope>NUCLEOTIDE SEQUENCE [LARGE SCALE GENOMIC DNA]</scope>
    <source>
        <strain evidence="2 3">DSM 41781</strain>
    </source>
</reference>
<feature type="region of interest" description="Disordered" evidence="1">
    <location>
        <begin position="38"/>
        <end position="59"/>
    </location>
</feature>
<evidence type="ECO:0000256" key="1">
    <source>
        <dbReference type="SAM" id="MobiDB-lite"/>
    </source>
</evidence>
<feature type="compositionally biased region" description="Basic residues" evidence="1">
    <location>
        <begin position="48"/>
        <end position="59"/>
    </location>
</feature>
<gene>
    <name evidence="2" type="ORF">AQJ66_02180</name>
</gene>